<keyword evidence="1" id="KW-0812">Transmembrane</keyword>
<comment type="caution">
    <text evidence="2">The sequence shown here is derived from an EMBL/GenBank/DDBJ whole genome shotgun (WGS) entry which is preliminary data.</text>
</comment>
<evidence type="ECO:0000313" key="3">
    <source>
        <dbReference type="Proteomes" id="UP001596484"/>
    </source>
</evidence>
<gene>
    <name evidence="2" type="ORF">ACFQS9_21955</name>
</gene>
<reference evidence="3" key="1">
    <citation type="journal article" date="2019" name="Int. J. Syst. Evol. Microbiol.">
        <title>The Global Catalogue of Microorganisms (GCM) 10K type strain sequencing project: providing services to taxonomists for standard genome sequencing and annotation.</title>
        <authorList>
            <consortium name="The Broad Institute Genomics Platform"/>
            <consortium name="The Broad Institute Genome Sequencing Center for Infectious Disease"/>
            <person name="Wu L."/>
            <person name="Ma J."/>
        </authorList>
    </citation>
    <scope>NUCLEOTIDE SEQUENCE [LARGE SCALE GENOMIC DNA]</scope>
    <source>
        <strain evidence="3">ICMP 19430</strain>
    </source>
</reference>
<name>A0ABW2S321_9NOCA</name>
<evidence type="ECO:0000313" key="2">
    <source>
        <dbReference type="EMBL" id="MFC7450567.1"/>
    </source>
</evidence>
<dbReference type="EMBL" id="JBHTCS010000026">
    <property type="protein sequence ID" value="MFC7450567.1"/>
    <property type="molecule type" value="Genomic_DNA"/>
</dbReference>
<protein>
    <submittedName>
        <fullName evidence="2">Uncharacterized protein</fullName>
    </submittedName>
</protein>
<feature type="transmembrane region" description="Helical" evidence="1">
    <location>
        <begin position="5"/>
        <end position="21"/>
    </location>
</feature>
<dbReference type="RefSeq" id="WP_378408626.1">
    <property type="nucleotide sequence ID" value="NZ_JBHTCS010000026.1"/>
</dbReference>
<proteinExistence type="predicted"/>
<sequence>MSKEIAGLGAIAVLAIIFYLTDVPAWAWAFPAVLLMLEVAMLVRARAIEARR</sequence>
<keyword evidence="1" id="KW-0472">Membrane</keyword>
<keyword evidence="3" id="KW-1185">Reference proteome</keyword>
<evidence type="ECO:0000256" key="1">
    <source>
        <dbReference type="SAM" id="Phobius"/>
    </source>
</evidence>
<dbReference type="Proteomes" id="UP001596484">
    <property type="component" value="Unassembled WGS sequence"/>
</dbReference>
<organism evidence="2 3">
    <name type="scientific">Rhodococcus daqingensis</name>
    <dbReference type="NCBI Taxonomy" id="2479363"/>
    <lineage>
        <taxon>Bacteria</taxon>
        <taxon>Bacillati</taxon>
        <taxon>Actinomycetota</taxon>
        <taxon>Actinomycetes</taxon>
        <taxon>Mycobacteriales</taxon>
        <taxon>Nocardiaceae</taxon>
        <taxon>Rhodococcus</taxon>
    </lineage>
</organism>
<keyword evidence="1" id="KW-1133">Transmembrane helix</keyword>
<accession>A0ABW2S321</accession>
<feature type="transmembrane region" description="Helical" evidence="1">
    <location>
        <begin position="27"/>
        <end position="45"/>
    </location>
</feature>